<evidence type="ECO:0000256" key="2">
    <source>
        <dbReference type="SAM" id="Phobius"/>
    </source>
</evidence>
<keyword evidence="2" id="KW-0812">Transmembrane</keyword>
<dbReference type="EMBL" id="CYPS01000036">
    <property type="protein sequence ID" value="CUH43628.1"/>
    <property type="molecule type" value="Genomic_DNA"/>
</dbReference>
<keyword evidence="1" id="KW-0175">Coiled coil</keyword>
<dbReference type="SUPFAM" id="SSF46579">
    <property type="entry name" value="Prefoldin"/>
    <property type="match status" value="1"/>
</dbReference>
<organism evidence="3 4">
    <name type="scientific">Ruegeria atlantica</name>
    <dbReference type="NCBI Taxonomy" id="81569"/>
    <lineage>
        <taxon>Bacteria</taxon>
        <taxon>Pseudomonadati</taxon>
        <taxon>Pseudomonadota</taxon>
        <taxon>Alphaproteobacteria</taxon>
        <taxon>Rhodobacterales</taxon>
        <taxon>Roseobacteraceae</taxon>
        <taxon>Ruegeria</taxon>
    </lineage>
</organism>
<evidence type="ECO:0000313" key="4">
    <source>
        <dbReference type="Proteomes" id="UP000050786"/>
    </source>
</evidence>
<evidence type="ECO:0000256" key="1">
    <source>
        <dbReference type="SAM" id="Coils"/>
    </source>
</evidence>
<feature type="coiled-coil region" evidence="1">
    <location>
        <begin position="54"/>
        <end position="113"/>
    </location>
</feature>
<dbReference type="AlphaFoldDB" id="A0A0N7LNX4"/>
<dbReference type="Proteomes" id="UP000050786">
    <property type="component" value="Unassembled WGS sequence"/>
</dbReference>
<keyword evidence="2" id="KW-0472">Membrane</keyword>
<feature type="transmembrane region" description="Helical" evidence="2">
    <location>
        <begin position="18"/>
        <end position="40"/>
    </location>
</feature>
<keyword evidence="2" id="KW-1133">Transmembrane helix</keyword>
<keyword evidence="4" id="KW-1185">Reference proteome</keyword>
<protein>
    <submittedName>
        <fullName evidence="3">Membrane-bound metallopeptidase</fullName>
    </submittedName>
</protein>
<reference evidence="4" key="1">
    <citation type="submission" date="2015-09" db="EMBL/GenBank/DDBJ databases">
        <authorList>
            <person name="Rodrigo-Torres L."/>
            <person name="Arahal D.R."/>
        </authorList>
    </citation>
    <scope>NUCLEOTIDE SEQUENCE [LARGE SCALE GENOMIC DNA]</scope>
    <source>
        <strain evidence="4">CECT 4293</strain>
    </source>
</reference>
<proteinExistence type="predicted"/>
<sequence>MRKPTRAQGTSKLNRIEFIIATAVILFAAFCMGWFANWLAHRLSRVRQSDVADLDRMSQELHEAEETRDQAITYLQQREAELTNQLTQTEAELAAAMDGLRAARQEAEELRGRINNAD</sequence>
<name>A0A0N7LNX4_9RHOB</name>
<evidence type="ECO:0000313" key="3">
    <source>
        <dbReference type="EMBL" id="CUH43628.1"/>
    </source>
</evidence>
<accession>A0A0N7LNX4</accession>
<gene>
    <name evidence="3" type="ORF">RUM4293_02523</name>
</gene>